<dbReference type="AlphaFoldDB" id="A0AAV2GK62"/>
<dbReference type="EMBL" id="OZ034822">
    <property type="protein sequence ID" value="CAL1411079.1"/>
    <property type="molecule type" value="Genomic_DNA"/>
</dbReference>
<proteinExistence type="predicted"/>
<feature type="region of interest" description="Disordered" evidence="1">
    <location>
        <begin position="23"/>
        <end position="44"/>
    </location>
</feature>
<reference evidence="2 3" key="1">
    <citation type="submission" date="2024-04" db="EMBL/GenBank/DDBJ databases">
        <authorList>
            <person name="Fracassetti M."/>
        </authorList>
    </citation>
    <scope>NUCLEOTIDE SEQUENCE [LARGE SCALE GENOMIC DNA]</scope>
</reference>
<evidence type="ECO:0000313" key="3">
    <source>
        <dbReference type="Proteomes" id="UP001497516"/>
    </source>
</evidence>
<name>A0AAV2GK62_9ROSI</name>
<dbReference type="Proteomes" id="UP001497516">
    <property type="component" value="Chromosome 9"/>
</dbReference>
<keyword evidence="3" id="KW-1185">Reference proteome</keyword>
<sequence length="94" mass="10871">MTMTLCRRRRLPPLLLCPTLTTSPPFPTHLPSSPSDSATPTTSLAGHLHQLQRIRRRPASKQATPSLPNWKLMEERKSIHVLFIAFEWREMERD</sequence>
<evidence type="ECO:0000313" key="2">
    <source>
        <dbReference type="EMBL" id="CAL1411079.1"/>
    </source>
</evidence>
<evidence type="ECO:0008006" key="4">
    <source>
        <dbReference type="Google" id="ProtNLM"/>
    </source>
</evidence>
<gene>
    <name evidence="2" type="ORF">LTRI10_LOCUS50455</name>
</gene>
<accession>A0AAV2GK62</accession>
<evidence type="ECO:0000256" key="1">
    <source>
        <dbReference type="SAM" id="MobiDB-lite"/>
    </source>
</evidence>
<organism evidence="2 3">
    <name type="scientific">Linum trigynum</name>
    <dbReference type="NCBI Taxonomy" id="586398"/>
    <lineage>
        <taxon>Eukaryota</taxon>
        <taxon>Viridiplantae</taxon>
        <taxon>Streptophyta</taxon>
        <taxon>Embryophyta</taxon>
        <taxon>Tracheophyta</taxon>
        <taxon>Spermatophyta</taxon>
        <taxon>Magnoliopsida</taxon>
        <taxon>eudicotyledons</taxon>
        <taxon>Gunneridae</taxon>
        <taxon>Pentapetalae</taxon>
        <taxon>rosids</taxon>
        <taxon>fabids</taxon>
        <taxon>Malpighiales</taxon>
        <taxon>Linaceae</taxon>
        <taxon>Linum</taxon>
    </lineage>
</organism>
<protein>
    <recommendedName>
        <fullName evidence="4">Secreted protein</fullName>
    </recommendedName>
</protein>
<feature type="compositionally biased region" description="Low complexity" evidence="1">
    <location>
        <begin position="23"/>
        <end position="43"/>
    </location>
</feature>